<evidence type="ECO:0000256" key="3">
    <source>
        <dbReference type="ARBA" id="ARBA00022723"/>
    </source>
</evidence>
<proteinExistence type="predicted"/>
<dbReference type="PANTHER" id="PTHR24202">
    <property type="entry name" value="E3 UBIQUITIN-PROTEIN LIGASE MIB2"/>
    <property type="match status" value="1"/>
</dbReference>
<dbReference type="GO" id="GO:0006897">
    <property type="term" value="P:endocytosis"/>
    <property type="evidence" value="ECO:0007669"/>
    <property type="project" value="TreeGrafter"/>
</dbReference>
<name>A0AAV2IB43_LYMST</name>
<dbReference type="PROSITE" id="PS50089">
    <property type="entry name" value="ZF_RING_2"/>
    <property type="match status" value="1"/>
</dbReference>
<dbReference type="PANTHER" id="PTHR24202:SF53">
    <property type="entry name" value="E3 UBIQUITIN-PROTEIN LIGASE MIB1"/>
    <property type="match status" value="1"/>
</dbReference>
<dbReference type="FunFam" id="1.10.1170.10:FF:000002">
    <property type="entry name" value="Baculoviral IAP repeat containing 7"/>
    <property type="match status" value="1"/>
</dbReference>
<evidence type="ECO:0000313" key="12">
    <source>
        <dbReference type="Proteomes" id="UP001497497"/>
    </source>
</evidence>
<keyword evidence="12" id="KW-1185">Reference proteome</keyword>
<evidence type="ECO:0000256" key="6">
    <source>
        <dbReference type="ARBA" id="ARBA00022786"/>
    </source>
</evidence>
<evidence type="ECO:0000259" key="10">
    <source>
        <dbReference type="PROSITE" id="PS50089"/>
    </source>
</evidence>
<feature type="domain" description="RING-type" evidence="10">
    <location>
        <begin position="111"/>
        <end position="146"/>
    </location>
</feature>
<dbReference type="GO" id="GO:0008270">
    <property type="term" value="F:zinc ion binding"/>
    <property type="evidence" value="ECO:0007669"/>
    <property type="project" value="UniProtKB-KW"/>
</dbReference>
<dbReference type="GO" id="GO:0005737">
    <property type="term" value="C:cytoplasm"/>
    <property type="evidence" value="ECO:0007669"/>
    <property type="project" value="TreeGrafter"/>
</dbReference>
<keyword evidence="3" id="KW-0479">Metal-binding</keyword>
<gene>
    <name evidence="11" type="ORF">GSLYS_00017563001</name>
</gene>
<dbReference type="GO" id="GO:0007219">
    <property type="term" value="P:Notch signaling pathway"/>
    <property type="evidence" value="ECO:0007669"/>
    <property type="project" value="TreeGrafter"/>
</dbReference>
<dbReference type="Proteomes" id="UP001497497">
    <property type="component" value="Unassembled WGS sequence"/>
</dbReference>
<accession>A0AAV2IB43</accession>
<evidence type="ECO:0000256" key="9">
    <source>
        <dbReference type="PROSITE-ProRule" id="PRU00175"/>
    </source>
</evidence>
<keyword evidence="5 9" id="KW-0863">Zinc-finger</keyword>
<dbReference type="GO" id="GO:0016740">
    <property type="term" value="F:transferase activity"/>
    <property type="evidence" value="ECO:0007669"/>
    <property type="project" value="UniProtKB-KW"/>
</dbReference>
<sequence length="158" mass="16977">MQEPGATGSKDCSRFNVGDLVEISVEPSALQTLQREHGGLWGNMMQHLRDVGIVCDVLGDGDVMVRFGDKGPFIFNPDILTKVLLGDSQPAGKSEAAKQNKEPAHSAKPQCTICLIKEASGAIVPCGHVACCSDCVKRLKICPICRSKIASYIHIFIP</sequence>
<evidence type="ECO:0000256" key="1">
    <source>
        <dbReference type="ARBA" id="ARBA00004906"/>
    </source>
</evidence>
<dbReference type="AlphaFoldDB" id="A0AAV2IB43"/>
<dbReference type="EMBL" id="CAXITT010000593">
    <property type="protein sequence ID" value="CAL1544050.1"/>
    <property type="molecule type" value="Genomic_DNA"/>
</dbReference>
<comment type="caution">
    <text evidence="11">The sequence shown here is derived from an EMBL/GenBank/DDBJ whole genome shotgun (WGS) entry which is preliminary data.</text>
</comment>
<dbReference type="Pfam" id="PF18346">
    <property type="entry name" value="SH3_15"/>
    <property type="match status" value="1"/>
</dbReference>
<dbReference type="InterPro" id="IPR001841">
    <property type="entry name" value="Znf_RING"/>
</dbReference>
<comment type="pathway">
    <text evidence="1">Protein modification; protein ubiquitination.</text>
</comment>
<organism evidence="11 12">
    <name type="scientific">Lymnaea stagnalis</name>
    <name type="common">Great pond snail</name>
    <name type="synonym">Helix stagnalis</name>
    <dbReference type="NCBI Taxonomy" id="6523"/>
    <lineage>
        <taxon>Eukaryota</taxon>
        <taxon>Metazoa</taxon>
        <taxon>Spiralia</taxon>
        <taxon>Lophotrochozoa</taxon>
        <taxon>Mollusca</taxon>
        <taxon>Gastropoda</taxon>
        <taxon>Heterobranchia</taxon>
        <taxon>Euthyneura</taxon>
        <taxon>Panpulmonata</taxon>
        <taxon>Hygrophila</taxon>
        <taxon>Lymnaeoidea</taxon>
        <taxon>Lymnaeidae</taxon>
        <taxon>Lymnaea</taxon>
    </lineage>
</organism>
<keyword evidence="6" id="KW-0833">Ubl conjugation pathway</keyword>
<evidence type="ECO:0000313" key="11">
    <source>
        <dbReference type="EMBL" id="CAL1544050.1"/>
    </source>
</evidence>
<dbReference type="InterPro" id="IPR013083">
    <property type="entry name" value="Znf_RING/FYVE/PHD"/>
</dbReference>
<evidence type="ECO:0000256" key="5">
    <source>
        <dbReference type="ARBA" id="ARBA00022771"/>
    </source>
</evidence>
<protein>
    <recommendedName>
        <fullName evidence="10">RING-type domain-containing protein</fullName>
    </recommendedName>
</protein>
<dbReference type="GO" id="GO:0016567">
    <property type="term" value="P:protein ubiquitination"/>
    <property type="evidence" value="ECO:0007669"/>
    <property type="project" value="TreeGrafter"/>
</dbReference>
<dbReference type="Gene3D" id="3.30.40.10">
    <property type="entry name" value="Zinc/RING finger domain, C3HC4 (zinc finger)"/>
    <property type="match status" value="1"/>
</dbReference>
<keyword evidence="7" id="KW-0862">Zinc</keyword>
<dbReference type="Pfam" id="PF13920">
    <property type="entry name" value="zf-C3HC4_3"/>
    <property type="match status" value="1"/>
</dbReference>
<reference evidence="11 12" key="1">
    <citation type="submission" date="2024-04" db="EMBL/GenBank/DDBJ databases">
        <authorList>
            <consortium name="Genoscope - CEA"/>
            <person name="William W."/>
        </authorList>
    </citation>
    <scope>NUCLEOTIDE SEQUENCE [LARGE SCALE GENOMIC DNA]</scope>
</reference>
<keyword evidence="2" id="KW-0808">Transferase</keyword>
<keyword evidence="8" id="KW-0040">ANK repeat</keyword>
<evidence type="ECO:0000256" key="7">
    <source>
        <dbReference type="ARBA" id="ARBA00022833"/>
    </source>
</evidence>
<evidence type="ECO:0000256" key="4">
    <source>
        <dbReference type="ARBA" id="ARBA00022737"/>
    </source>
</evidence>
<dbReference type="InterPro" id="IPR040847">
    <property type="entry name" value="SH3_15"/>
</dbReference>
<evidence type="ECO:0000256" key="2">
    <source>
        <dbReference type="ARBA" id="ARBA00022679"/>
    </source>
</evidence>
<dbReference type="SUPFAM" id="SSF57850">
    <property type="entry name" value="RING/U-box"/>
    <property type="match status" value="1"/>
</dbReference>
<evidence type="ECO:0000256" key="8">
    <source>
        <dbReference type="ARBA" id="ARBA00023043"/>
    </source>
</evidence>
<keyword evidence="4" id="KW-0677">Repeat</keyword>